<dbReference type="Pfam" id="PF14420">
    <property type="entry name" value="Clr5"/>
    <property type="match status" value="1"/>
</dbReference>
<evidence type="ECO:0000256" key="3">
    <source>
        <dbReference type="PROSITE-ProRule" id="PRU00023"/>
    </source>
</evidence>
<dbReference type="InterPro" id="IPR036770">
    <property type="entry name" value="Ankyrin_rpt-contain_sf"/>
</dbReference>
<gene>
    <name evidence="5" type="ORF">PFICI_08634</name>
</gene>
<dbReference type="PROSITE" id="PS50297">
    <property type="entry name" value="ANK_REP_REGION"/>
    <property type="match status" value="1"/>
</dbReference>
<dbReference type="SMART" id="SM00248">
    <property type="entry name" value="ANK"/>
    <property type="match status" value="9"/>
</dbReference>
<accession>W3X0V8</accession>
<dbReference type="HOGENOM" id="CLU_264737_0_0_1"/>
<dbReference type="RefSeq" id="XP_007835406.1">
    <property type="nucleotide sequence ID" value="XM_007837215.1"/>
</dbReference>
<dbReference type="PANTHER" id="PTHR24123:SF138">
    <property type="entry name" value="NACHT DOMAIN-CONTAINING PROTEIN"/>
    <property type="match status" value="1"/>
</dbReference>
<keyword evidence="2 3" id="KW-0040">ANK repeat</keyword>
<dbReference type="AlphaFoldDB" id="W3X0V8"/>
<organism evidence="5 6">
    <name type="scientific">Pestalotiopsis fici (strain W106-1 / CGMCC3.15140)</name>
    <dbReference type="NCBI Taxonomy" id="1229662"/>
    <lineage>
        <taxon>Eukaryota</taxon>
        <taxon>Fungi</taxon>
        <taxon>Dikarya</taxon>
        <taxon>Ascomycota</taxon>
        <taxon>Pezizomycotina</taxon>
        <taxon>Sordariomycetes</taxon>
        <taxon>Xylariomycetidae</taxon>
        <taxon>Amphisphaeriales</taxon>
        <taxon>Sporocadaceae</taxon>
        <taxon>Pestalotiopsis</taxon>
    </lineage>
</organism>
<dbReference type="GeneID" id="19273647"/>
<dbReference type="InterPro" id="IPR051165">
    <property type="entry name" value="Multifunctional_ANK_Repeat"/>
</dbReference>
<evidence type="ECO:0000313" key="5">
    <source>
        <dbReference type="EMBL" id="ETS78781.1"/>
    </source>
</evidence>
<dbReference type="InterPro" id="IPR002110">
    <property type="entry name" value="Ankyrin_rpt"/>
</dbReference>
<dbReference type="eggNOG" id="KOG4177">
    <property type="taxonomic scope" value="Eukaryota"/>
</dbReference>
<evidence type="ECO:0000259" key="4">
    <source>
        <dbReference type="Pfam" id="PF14420"/>
    </source>
</evidence>
<dbReference type="PROSITE" id="PS50088">
    <property type="entry name" value="ANK_REPEAT"/>
    <property type="match status" value="1"/>
</dbReference>
<dbReference type="Pfam" id="PF00023">
    <property type="entry name" value="Ank"/>
    <property type="match status" value="1"/>
</dbReference>
<evidence type="ECO:0000256" key="2">
    <source>
        <dbReference type="ARBA" id="ARBA00023043"/>
    </source>
</evidence>
<dbReference type="PANTHER" id="PTHR24123">
    <property type="entry name" value="ANKYRIN REPEAT-CONTAINING"/>
    <property type="match status" value="1"/>
</dbReference>
<dbReference type="SUPFAM" id="SSF48403">
    <property type="entry name" value="Ankyrin repeat"/>
    <property type="match status" value="2"/>
</dbReference>
<dbReference type="EMBL" id="KI912114">
    <property type="protein sequence ID" value="ETS78781.1"/>
    <property type="molecule type" value="Genomic_DNA"/>
</dbReference>
<evidence type="ECO:0000256" key="1">
    <source>
        <dbReference type="ARBA" id="ARBA00022737"/>
    </source>
</evidence>
<keyword evidence="1" id="KW-0677">Repeat</keyword>
<reference evidence="6" key="1">
    <citation type="journal article" date="2015" name="BMC Genomics">
        <title>Genomic and transcriptomic analysis of the endophytic fungus Pestalotiopsis fici reveals its lifestyle and high potential for synthesis of natural products.</title>
        <authorList>
            <person name="Wang X."/>
            <person name="Zhang X."/>
            <person name="Liu L."/>
            <person name="Xiang M."/>
            <person name="Wang W."/>
            <person name="Sun X."/>
            <person name="Che Y."/>
            <person name="Guo L."/>
            <person name="Liu G."/>
            <person name="Guo L."/>
            <person name="Wang C."/>
            <person name="Yin W.B."/>
            <person name="Stadler M."/>
            <person name="Zhang X."/>
            <person name="Liu X."/>
        </authorList>
    </citation>
    <scope>NUCLEOTIDE SEQUENCE [LARGE SCALE GENOMIC DNA]</scope>
    <source>
        <strain evidence="6">W106-1 / CGMCC3.15140</strain>
    </source>
</reference>
<keyword evidence="6" id="KW-1185">Reference proteome</keyword>
<proteinExistence type="predicted"/>
<dbReference type="Proteomes" id="UP000030651">
    <property type="component" value="Unassembled WGS sequence"/>
</dbReference>
<dbReference type="InterPro" id="IPR025676">
    <property type="entry name" value="Clr5_dom"/>
</dbReference>
<evidence type="ECO:0000313" key="6">
    <source>
        <dbReference type="Proteomes" id="UP000030651"/>
    </source>
</evidence>
<sequence>MASGCIWQQHASLFRRLYLEENKTLKEVQSEVEDNHGFPSNSLSTYETKLRDLLGLRKNLNPEGWVAIDQHIRSVRSTNWEVYFNGRKMLKRKVMKEIARYTKHRSYPANLPMPPGVEIKWLDVSSQSAALSARGLPRRMVPQQLSRLTLDVPRNEDLDMIDFDSTALSRSPSDVLQETQLLRFNTPAIINPTVDIAVAANKVISAHFSAAILDPRLADLWHPILEDGPFNSLSRTLHRFFPGKTAFPHSNSILPVSRNNPTQNVDTWTLSSSSLEANQHEVSGRSHAVEDVENIQAQPSSGTISARLDPLRILALLIYYLSNNFAGLDQTRDTLLFLMEQVPHNLVGEFLQAESFAIETSWMTLAEWSFDLNKKHFFEKVMQVSLRCPEWVELHGARCLIFAAYFGCTKIARKIISCGVSPNEMSRFVVSLDDNNSSPNFSSLAVNEGYLHMGLDRERTREWKREYTVKTFPLMEAAARGNLEVLETLKNAKADCQLRSFGLTAAGYALIAHENGVMDDDVLSSVLSLLFDMGESLDAPMWQNDKAFRSGYGSKLEALWSEETLLDAIYLKRDSEVLFQEMQKRSRVPYGVMTVSGILRSAADGCNALRDYMATICYPNGHPRKRIEEVALVRSLTIPQAFESMMGNGFSLEFKALQNAVNIGGACYHLSLPGPTRSDILEILFRNRAELSASVVQQILDRLMEDQTNDSMSTTLICEHIQDMLPILRPDQIRRFGTILLEQFCKEGKITKVQLCLEAGVDPRAVDLLKIKSGGCDDTRIHQLLYEHGCRLILPLQPLEHKQLPRRYTTTELQWLITHGLNEVLNGMSIHDIITQFVSDRVSMYKVRKFAQWLSDRGYPLYTQPPSTALFQQCELRESSPSLALLIYLESNEDHISRLLDQGLDINPQRCRKRNEVDHPKLSRWYDEPPLEAAVRNCDISMVQLLLRRGADIHCQIDDSETVLDVAVDLYLDAYDSQLARWKELVTILLENGAKPGHNPSDALSRAIESPEPDLQLIRMLLENGADPKANYARSLRGAATSDSPNLQLIQMLLENGADPKENSSTLLPYAATSDRPNLQLIQMLLENGAKVNDDYYEKPLLRTVLLSTEINLELKMAIFALLLAHGAKYNSSEELVYACISGDIELVRFHLNKGANPNVWFNKDHVTWDDDMLQNPLGPSAQKGNVPIALVLLAAGATLSGRDRSLSLAAENGRLDMVALLLPHEKRLKEVKKALGCALKGRYYSIIRLLRQRLAAANQED</sequence>
<name>W3X0V8_PESFW</name>
<dbReference type="InParanoid" id="W3X0V8"/>
<protein>
    <recommendedName>
        <fullName evidence="4">Clr5 domain-containing protein</fullName>
    </recommendedName>
</protein>
<feature type="repeat" description="ANK" evidence="3">
    <location>
        <begin position="926"/>
        <end position="958"/>
    </location>
</feature>
<dbReference type="Gene3D" id="1.25.40.20">
    <property type="entry name" value="Ankyrin repeat-containing domain"/>
    <property type="match status" value="4"/>
</dbReference>
<dbReference type="KEGG" id="pfy:PFICI_08634"/>
<dbReference type="OrthoDB" id="539213at2759"/>
<feature type="domain" description="Clr5" evidence="4">
    <location>
        <begin position="7"/>
        <end position="51"/>
    </location>
</feature>